<sequence length="114" mass="13341">MAEHVDDELWDEFHRVVNMTSRELREWLMTHSAGEDSEIEPDHAGTPTGREVLDILGKRRADLTAADARTMRKVVQRVHEQRRDDLEPTAGQTAWRHRLMRIGHDPLRPVDTRR</sequence>
<dbReference type="InterPro" id="IPR021487">
    <property type="entry name" value="DUF3140"/>
</dbReference>
<proteinExistence type="predicted"/>
<evidence type="ECO:0008006" key="3">
    <source>
        <dbReference type="Google" id="ProtNLM"/>
    </source>
</evidence>
<name>A0A511CYV3_9PSEU</name>
<dbReference type="RefSeq" id="WP_028930714.1">
    <property type="nucleotide sequence ID" value="NZ_AUII01000013.1"/>
</dbReference>
<evidence type="ECO:0000313" key="1">
    <source>
        <dbReference type="EMBL" id="GEL17739.1"/>
    </source>
</evidence>
<accession>A0A511CYV3</accession>
<dbReference type="EMBL" id="BJVI01000011">
    <property type="protein sequence ID" value="GEL17739.1"/>
    <property type="molecule type" value="Genomic_DNA"/>
</dbReference>
<dbReference type="PANTHER" id="PTHR40630">
    <property type="entry name" value="POSSIBLE DNA-BINDING PROTEIN"/>
    <property type="match status" value="1"/>
</dbReference>
<dbReference type="AlphaFoldDB" id="A0A511CYV3"/>
<gene>
    <name evidence="1" type="ORF">PA7_15760</name>
</gene>
<dbReference type="Pfam" id="PF11338">
    <property type="entry name" value="DUF3140"/>
    <property type="match status" value="1"/>
</dbReference>
<keyword evidence="2" id="KW-1185">Reference proteome</keyword>
<comment type="caution">
    <text evidence="1">The sequence shown here is derived from an EMBL/GenBank/DDBJ whole genome shotgun (WGS) entry which is preliminary data.</text>
</comment>
<dbReference type="OrthoDB" id="513524at2"/>
<dbReference type="STRING" id="1123024.GCA_000423625_03071"/>
<organism evidence="1 2">
    <name type="scientific">Pseudonocardia asaccharolytica DSM 44247 = NBRC 16224</name>
    <dbReference type="NCBI Taxonomy" id="1123024"/>
    <lineage>
        <taxon>Bacteria</taxon>
        <taxon>Bacillati</taxon>
        <taxon>Actinomycetota</taxon>
        <taxon>Actinomycetes</taxon>
        <taxon>Pseudonocardiales</taxon>
        <taxon>Pseudonocardiaceae</taxon>
        <taxon>Pseudonocardia</taxon>
    </lineage>
</organism>
<protein>
    <recommendedName>
        <fullName evidence="3">DUF3140 domain-containing protein</fullName>
    </recommendedName>
</protein>
<evidence type="ECO:0000313" key="2">
    <source>
        <dbReference type="Proteomes" id="UP000321328"/>
    </source>
</evidence>
<dbReference type="PANTHER" id="PTHR40630:SF1">
    <property type="entry name" value="DNA-BINDING PROTEIN"/>
    <property type="match status" value="1"/>
</dbReference>
<dbReference type="Proteomes" id="UP000321328">
    <property type="component" value="Unassembled WGS sequence"/>
</dbReference>
<reference evidence="1 2" key="1">
    <citation type="submission" date="2019-07" db="EMBL/GenBank/DDBJ databases">
        <title>Whole genome shotgun sequence of Pseudonocardia asaccharolytica NBRC 16224.</title>
        <authorList>
            <person name="Hosoyama A."/>
            <person name="Uohara A."/>
            <person name="Ohji S."/>
            <person name="Ichikawa N."/>
        </authorList>
    </citation>
    <scope>NUCLEOTIDE SEQUENCE [LARGE SCALE GENOMIC DNA]</scope>
    <source>
        <strain evidence="1 2">NBRC 16224</strain>
    </source>
</reference>